<sequence>MQYRWIYHTGITPYEYDLFIQAVGSNIQNYKPIAVAHQDDLRYRFFIYVNGGPDIPTSFNIIEIYKPIAGIPYITRILPINVDL</sequence>
<comment type="caution">
    <text evidence="1">The sequence shown here is derived from an EMBL/GenBank/DDBJ whole genome shotgun (WGS) entry which is preliminary data.</text>
</comment>
<proteinExistence type="predicted"/>
<accession>A0A8J7HBI2</accession>
<name>A0A8J7HBI2_9FIRM</name>
<dbReference type="EMBL" id="JAEAGR010000009">
    <property type="protein sequence ID" value="MBH1941126.1"/>
    <property type="molecule type" value="Genomic_DNA"/>
</dbReference>
<dbReference type="Proteomes" id="UP000623269">
    <property type="component" value="Unassembled WGS sequence"/>
</dbReference>
<dbReference type="AlphaFoldDB" id="A0A8J7HBI2"/>
<organism evidence="1 2">
    <name type="scientific">Mobilitalea sibirica</name>
    <dbReference type="NCBI Taxonomy" id="1462919"/>
    <lineage>
        <taxon>Bacteria</taxon>
        <taxon>Bacillati</taxon>
        <taxon>Bacillota</taxon>
        <taxon>Clostridia</taxon>
        <taxon>Lachnospirales</taxon>
        <taxon>Lachnospiraceae</taxon>
        <taxon>Mobilitalea</taxon>
    </lineage>
</organism>
<reference evidence="1" key="1">
    <citation type="submission" date="2020-12" db="EMBL/GenBank/DDBJ databases">
        <title>M. sibirica DSM 26468T genome.</title>
        <authorList>
            <person name="Thieme N."/>
            <person name="Rettenmaier R."/>
            <person name="Zverlov V."/>
            <person name="Liebl W."/>
        </authorList>
    </citation>
    <scope>NUCLEOTIDE SEQUENCE</scope>
    <source>
        <strain evidence="1">DSM 26468</strain>
    </source>
</reference>
<keyword evidence="2" id="KW-1185">Reference proteome</keyword>
<evidence type="ECO:0000313" key="2">
    <source>
        <dbReference type="Proteomes" id="UP000623269"/>
    </source>
</evidence>
<gene>
    <name evidence="1" type="ORF">I5677_09510</name>
</gene>
<dbReference type="RefSeq" id="WP_197661352.1">
    <property type="nucleotide sequence ID" value="NZ_JAEAGR010000009.1"/>
</dbReference>
<protein>
    <submittedName>
        <fullName evidence="1">Uncharacterized protein</fullName>
    </submittedName>
</protein>
<evidence type="ECO:0000313" key="1">
    <source>
        <dbReference type="EMBL" id="MBH1941126.1"/>
    </source>
</evidence>